<gene>
    <name evidence="4" type="ORF">GM50_7320</name>
</gene>
<reference evidence="4" key="1">
    <citation type="submission" date="2014-05" db="EMBL/GenBank/DDBJ databases">
        <title>Key roles for freshwater Actinobacteria revealed by deep metagenomic sequencing.</title>
        <authorList>
            <person name="Ghai R."/>
            <person name="Mizuno C.M."/>
            <person name="Picazo A."/>
            <person name="Camacho A."/>
            <person name="Rodriguez-Valera F."/>
        </authorList>
    </citation>
    <scope>NUCLEOTIDE SEQUENCE</scope>
</reference>
<dbReference type="InterPro" id="IPR027417">
    <property type="entry name" value="P-loop_NTPase"/>
</dbReference>
<evidence type="ECO:0000256" key="2">
    <source>
        <dbReference type="ARBA" id="ARBA00022840"/>
    </source>
</evidence>
<dbReference type="GO" id="GO:0005524">
    <property type="term" value="F:ATP binding"/>
    <property type="evidence" value="ECO:0007669"/>
    <property type="project" value="UniProtKB-KW"/>
</dbReference>
<dbReference type="PANTHER" id="PTHR43384:SF6">
    <property type="entry name" value="SEPTUM SITE-DETERMINING PROTEIN MIND HOMOLOG, CHLOROPLASTIC"/>
    <property type="match status" value="1"/>
</dbReference>
<dbReference type="Pfam" id="PF13614">
    <property type="entry name" value="AAA_31"/>
    <property type="match status" value="1"/>
</dbReference>
<organism evidence="4">
    <name type="scientific">freshwater metagenome</name>
    <dbReference type="NCBI Taxonomy" id="449393"/>
    <lineage>
        <taxon>unclassified sequences</taxon>
        <taxon>metagenomes</taxon>
        <taxon>ecological metagenomes</taxon>
    </lineage>
</organism>
<dbReference type="GO" id="GO:0016887">
    <property type="term" value="F:ATP hydrolysis activity"/>
    <property type="evidence" value="ECO:0007669"/>
    <property type="project" value="TreeGrafter"/>
</dbReference>
<dbReference type="PANTHER" id="PTHR43384">
    <property type="entry name" value="SEPTUM SITE-DETERMINING PROTEIN MIND HOMOLOG, CHLOROPLASTIC-RELATED"/>
    <property type="match status" value="1"/>
</dbReference>
<dbReference type="GO" id="GO:0009898">
    <property type="term" value="C:cytoplasmic side of plasma membrane"/>
    <property type="evidence" value="ECO:0007669"/>
    <property type="project" value="TreeGrafter"/>
</dbReference>
<dbReference type="AlphaFoldDB" id="A0A094QWN2"/>
<evidence type="ECO:0000256" key="1">
    <source>
        <dbReference type="ARBA" id="ARBA00022741"/>
    </source>
</evidence>
<evidence type="ECO:0000259" key="3">
    <source>
        <dbReference type="Pfam" id="PF13614"/>
    </source>
</evidence>
<protein>
    <recommendedName>
        <fullName evidence="3">AAA domain-containing protein</fullName>
    </recommendedName>
</protein>
<keyword evidence="1" id="KW-0547">Nucleotide-binding</keyword>
<proteinExistence type="predicted"/>
<dbReference type="SUPFAM" id="SSF52540">
    <property type="entry name" value="P-loop containing nucleoside triphosphate hydrolases"/>
    <property type="match status" value="1"/>
</dbReference>
<name>A0A094QWN2_9ZZZZ</name>
<evidence type="ECO:0000313" key="4">
    <source>
        <dbReference type="EMBL" id="KGA18831.1"/>
    </source>
</evidence>
<dbReference type="InterPro" id="IPR025669">
    <property type="entry name" value="AAA_dom"/>
</dbReference>
<keyword evidence="2" id="KW-0067">ATP-binding</keyword>
<comment type="caution">
    <text evidence="4">The sequence shown here is derived from an EMBL/GenBank/DDBJ whole genome shotgun (WGS) entry which is preliminary data.</text>
</comment>
<dbReference type="InterPro" id="IPR050625">
    <property type="entry name" value="ParA/MinD_ATPase"/>
</dbReference>
<feature type="domain" description="AAA" evidence="3">
    <location>
        <begin position="129"/>
        <end position="169"/>
    </location>
</feature>
<dbReference type="Gene3D" id="3.40.50.300">
    <property type="entry name" value="P-loop containing nucleotide triphosphate hydrolases"/>
    <property type="match status" value="1"/>
</dbReference>
<dbReference type="GO" id="GO:0005829">
    <property type="term" value="C:cytosol"/>
    <property type="evidence" value="ECO:0007669"/>
    <property type="project" value="TreeGrafter"/>
</dbReference>
<sequence>MADLHVVTAIGDPEFESFVARTLHSQGWNVLFRAIDRELLARYLEIPVEIKPLLIYSSDIQGVNPEFLSSISTLIERAVGFAGIDKDELDGDLIARTHDAALLMTRILTQGRVPLRQLGLSSSASRRSRVIAIASANHGDGATTTAINCAIELNLLGKKVLLIDAHHQLPAVAILLGERNLNGSEPNRVSPLLEVFELTSENAAAMTETLIDACSRSDFVIIDCGLIPKAVEAVTERRWQNTFSHWIFENVDDLWVIASPRPMSTHSLQQFQALMSKQSLRARKTFILNHRVPGKRGDAQEEKFLLLVAPSHPHAIRVLPLDTRGANAAEQDRSILVESNPRGLLRKKYLELAAALTA</sequence>
<dbReference type="GO" id="GO:0051782">
    <property type="term" value="P:negative regulation of cell division"/>
    <property type="evidence" value="ECO:0007669"/>
    <property type="project" value="TreeGrafter"/>
</dbReference>
<accession>A0A094QWN2</accession>
<dbReference type="EMBL" id="JNSK01000019">
    <property type="protein sequence ID" value="KGA18831.1"/>
    <property type="molecule type" value="Genomic_DNA"/>
</dbReference>